<dbReference type="Proteomes" id="UP000001299">
    <property type="component" value="Chromosome 1"/>
</dbReference>
<dbReference type="EMBL" id="CP001810">
    <property type="protein sequence ID" value="ADL33550.1"/>
    <property type="molecule type" value="Genomic_DNA"/>
</dbReference>
<dbReference type="HOGENOM" id="CLU_050688_1_0_9"/>
<accession>E0S175</accession>
<protein>
    <submittedName>
        <fullName evidence="3">Cell envelope-related transcriptional attenuator</fullName>
    </submittedName>
</protein>
<gene>
    <name evidence="3" type="ordered locus">bpr_I0807</name>
</gene>
<feature type="domain" description="Cell envelope-related transcriptional attenuator" evidence="2">
    <location>
        <begin position="104"/>
        <end position="263"/>
    </location>
</feature>
<evidence type="ECO:0000256" key="1">
    <source>
        <dbReference type="ARBA" id="ARBA00006068"/>
    </source>
</evidence>
<dbReference type="eggNOG" id="COG1316">
    <property type="taxonomic scope" value="Bacteria"/>
</dbReference>
<organism evidence="3 4">
    <name type="scientific">Butyrivibrio proteoclasticus (strain ATCC 51982 / DSM 14932 / B316)</name>
    <name type="common">Clostridium proteoclasticum</name>
    <dbReference type="NCBI Taxonomy" id="515622"/>
    <lineage>
        <taxon>Bacteria</taxon>
        <taxon>Bacillati</taxon>
        <taxon>Bacillota</taxon>
        <taxon>Clostridia</taxon>
        <taxon>Lachnospirales</taxon>
        <taxon>Lachnospiraceae</taxon>
        <taxon>Butyrivibrio</taxon>
    </lineage>
</organism>
<dbReference type="PANTHER" id="PTHR33392:SF6">
    <property type="entry name" value="POLYISOPRENYL-TEICHOIC ACID--PEPTIDOGLYCAN TEICHOIC ACID TRANSFERASE TAGU"/>
    <property type="match status" value="1"/>
</dbReference>
<evidence type="ECO:0000313" key="4">
    <source>
        <dbReference type="Proteomes" id="UP000001299"/>
    </source>
</evidence>
<name>E0S175_BUTPB</name>
<reference evidence="3 4" key="1">
    <citation type="journal article" date="2010" name="PLoS ONE">
        <title>The glycobiome of the rumen bacterium Butyrivibrio proteoclasticus B316(T) highlights adaptation to a polysaccharide-rich environment.</title>
        <authorList>
            <person name="Kelly W.J."/>
            <person name="Leahy S.C."/>
            <person name="Altermann E."/>
            <person name="Yeoman C.J."/>
            <person name="Dunne J.C."/>
            <person name="Kong Z."/>
            <person name="Pacheco D.M."/>
            <person name="Li D."/>
            <person name="Noel S.J."/>
            <person name="Moon C.D."/>
            <person name="Cookson A.L."/>
            <person name="Attwood G.T."/>
        </authorList>
    </citation>
    <scope>NUCLEOTIDE SEQUENCE [LARGE SCALE GENOMIC DNA]</scope>
    <source>
        <strain evidence="4">ATCC 51982 / DSM 14932 / B316</strain>
    </source>
</reference>
<dbReference type="InterPro" id="IPR050922">
    <property type="entry name" value="LytR/CpsA/Psr_CW_biosynth"/>
</dbReference>
<dbReference type="Gene3D" id="3.40.630.190">
    <property type="entry name" value="LCP protein"/>
    <property type="match status" value="1"/>
</dbReference>
<dbReference type="STRING" id="515622.bpr_I0807"/>
<dbReference type="KEGG" id="bpb:bpr_I0807"/>
<keyword evidence="4" id="KW-1185">Reference proteome</keyword>
<dbReference type="Pfam" id="PF03816">
    <property type="entry name" value="LytR_cpsA_psr"/>
    <property type="match status" value="1"/>
</dbReference>
<dbReference type="InterPro" id="IPR004474">
    <property type="entry name" value="LytR_CpsA_psr"/>
</dbReference>
<evidence type="ECO:0000313" key="3">
    <source>
        <dbReference type="EMBL" id="ADL33550.1"/>
    </source>
</evidence>
<dbReference type="AlphaFoldDB" id="E0S175"/>
<comment type="similarity">
    <text evidence="1">Belongs to the LytR/CpsA/Psr (LCP) family.</text>
</comment>
<evidence type="ECO:0000259" key="2">
    <source>
        <dbReference type="Pfam" id="PF03816"/>
    </source>
</evidence>
<sequence>MKNRRSLVKFIPLLFIVLLVAYMTGETIANNKNAEAVKRMEGSSADEATVAGASRPYERDSFDGSILYGDNRYEANSHIDTVLFLGIDSSSQEREGVGITEGGRSDTIILFVIDNDKQLITPLEINRDTMVDVDIYDNDGNYLAQGVEQLTMQYAYGNTPQKASNLTRDKVSDLLGRKRIGSVISLTMDGIEPIVDSIGGVELTLQSDETDIDPSYKAGKTIHLDGATAKAFVHNRDVEVRGSNISRMSRQTQFMLAMFQTIKSQGSSIVETMEEAAGDYLYEDIDADSVDHMTHYDYSGEVLNLPGENVESGIHDEFYVDDDKLTELILDLFYIRS</sequence>
<proteinExistence type="inferred from homology"/>
<dbReference type="PANTHER" id="PTHR33392">
    <property type="entry name" value="POLYISOPRENYL-TEICHOIC ACID--PEPTIDOGLYCAN TEICHOIC ACID TRANSFERASE TAGU"/>
    <property type="match status" value="1"/>
</dbReference>